<dbReference type="Gene3D" id="2.40.30.170">
    <property type="match status" value="1"/>
</dbReference>
<dbReference type="Pfam" id="PF25989">
    <property type="entry name" value="YknX_C"/>
    <property type="match status" value="1"/>
</dbReference>
<evidence type="ECO:0000259" key="5">
    <source>
        <dbReference type="Pfam" id="PF25989"/>
    </source>
</evidence>
<dbReference type="Gene3D" id="2.40.420.20">
    <property type="match status" value="1"/>
</dbReference>
<comment type="caution">
    <text evidence="6">The sequence shown here is derived from an EMBL/GenBank/DDBJ whole genome shotgun (WGS) entry which is preliminary data.</text>
</comment>
<dbReference type="RefSeq" id="WP_045464572.1">
    <property type="nucleotide sequence ID" value="NZ_BBLT01000005.1"/>
</dbReference>
<dbReference type="STRING" id="153721.MYP_2981"/>
<dbReference type="EMBL" id="BBLT01000005">
    <property type="protein sequence ID" value="GAL85752.1"/>
    <property type="molecule type" value="Genomic_DNA"/>
</dbReference>
<feature type="domain" description="CusB-like beta-barrel" evidence="3">
    <location>
        <begin position="205"/>
        <end position="276"/>
    </location>
</feature>
<dbReference type="InterPro" id="IPR058647">
    <property type="entry name" value="BSH_CzcB-like"/>
</dbReference>
<protein>
    <submittedName>
        <fullName evidence="6">RND transporter</fullName>
    </submittedName>
</protein>
<keyword evidence="7" id="KW-1185">Reference proteome</keyword>
<sequence>MKRIIISGLIILAAIGGIAYVLRSNKAKNEAQTAIVAQKNASVAVRAEVADYKQMNMQYAANGTFSAKQEVMISSEVSGKITNVLVREGAFVRAGQVLAVIRGDKLNVTLSNAQAVYENAKNEVERFESAYATGGVTKQQLDQIKLQLENARNNLQNARLTASDVNVKASFAGVVNKRSIEAGSYVSPGQQMFEIVNVSSLKQKVYVDEKNISSIKLGQQVKVETPVLPGKTWTGVVSFIAPKADGSLNFPVEIEIKNNPNNELKAGMYGTTRFGSDQTGDVLVVPRNAFVGNISSNQVFVIQDGKAILTQVVSGRNFGDYIEILSGVSKGQKVVVSGQINLLDQTLVEVIN</sequence>
<comment type="similarity">
    <text evidence="1">Belongs to the membrane fusion protein (MFP) (TC 8.A.1) family.</text>
</comment>
<dbReference type="InterPro" id="IPR058792">
    <property type="entry name" value="Beta-barrel_RND_2"/>
</dbReference>
<dbReference type="Gene3D" id="2.40.50.100">
    <property type="match status" value="1"/>
</dbReference>
<feature type="domain" description="CzcB-like barrel-sandwich hybrid" evidence="4">
    <location>
        <begin position="71"/>
        <end position="196"/>
    </location>
</feature>
<name>A0A098LH69_9BACT</name>
<reference evidence="6 7" key="1">
    <citation type="submission" date="2014-09" db="EMBL/GenBank/DDBJ databases">
        <title>Sporocytophaga myxococcoides PG-01 genome sequencing.</title>
        <authorList>
            <person name="Liu L."/>
            <person name="Gao P.J."/>
            <person name="Chen G.J."/>
            <person name="Wang L.S."/>
        </authorList>
    </citation>
    <scope>NUCLEOTIDE SEQUENCE [LARGE SCALE GENOMIC DNA]</scope>
    <source>
        <strain evidence="6 7">PG-01</strain>
    </source>
</reference>
<gene>
    <name evidence="6" type="ORF">MYP_2981</name>
</gene>
<accession>A0A098LH69</accession>
<dbReference type="PANTHER" id="PTHR30469:SF15">
    <property type="entry name" value="HLYD FAMILY OF SECRETION PROTEINS"/>
    <property type="match status" value="1"/>
</dbReference>
<dbReference type="OrthoDB" id="9784685at2"/>
<dbReference type="InterPro" id="IPR006143">
    <property type="entry name" value="RND_pump_MFP"/>
</dbReference>
<dbReference type="AlphaFoldDB" id="A0A098LH69"/>
<evidence type="ECO:0000259" key="4">
    <source>
        <dbReference type="Pfam" id="PF25973"/>
    </source>
</evidence>
<dbReference type="Gene3D" id="1.10.287.470">
    <property type="entry name" value="Helix hairpin bin"/>
    <property type="match status" value="1"/>
</dbReference>
<evidence type="ECO:0000313" key="6">
    <source>
        <dbReference type="EMBL" id="GAL85752.1"/>
    </source>
</evidence>
<evidence type="ECO:0000256" key="1">
    <source>
        <dbReference type="ARBA" id="ARBA00009477"/>
    </source>
</evidence>
<evidence type="ECO:0000256" key="2">
    <source>
        <dbReference type="SAM" id="Coils"/>
    </source>
</evidence>
<keyword evidence="2" id="KW-0175">Coiled coil</keyword>
<organism evidence="6 7">
    <name type="scientific">Sporocytophaga myxococcoides</name>
    <dbReference type="NCBI Taxonomy" id="153721"/>
    <lineage>
        <taxon>Bacteria</taxon>
        <taxon>Pseudomonadati</taxon>
        <taxon>Bacteroidota</taxon>
        <taxon>Cytophagia</taxon>
        <taxon>Cytophagales</taxon>
        <taxon>Cytophagaceae</taxon>
        <taxon>Sporocytophaga</taxon>
    </lineage>
</organism>
<dbReference type="SUPFAM" id="SSF111369">
    <property type="entry name" value="HlyD-like secretion proteins"/>
    <property type="match status" value="1"/>
</dbReference>
<dbReference type="Proteomes" id="UP000030185">
    <property type="component" value="Unassembled WGS sequence"/>
</dbReference>
<dbReference type="Pfam" id="PF25973">
    <property type="entry name" value="BSH_CzcB"/>
    <property type="match status" value="1"/>
</dbReference>
<dbReference type="GO" id="GO:1990281">
    <property type="term" value="C:efflux pump complex"/>
    <property type="evidence" value="ECO:0007669"/>
    <property type="project" value="TreeGrafter"/>
</dbReference>
<dbReference type="Pfam" id="PF25954">
    <property type="entry name" value="Beta-barrel_RND_2"/>
    <property type="match status" value="1"/>
</dbReference>
<dbReference type="InterPro" id="IPR058637">
    <property type="entry name" value="YknX-like_C"/>
</dbReference>
<proteinExistence type="inferred from homology"/>
<feature type="coiled-coil region" evidence="2">
    <location>
        <begin position="103"/>
        <end position="168"/>
    </location>
</feature>
<dbReference type="eggNOG" id="COG0845">
    <property type="taxonomic scope" value="Bacteria"/>
</dbReference>
<dbReference type="PANTHER" id="PTHR30469">
    <property type="entry name" value="MULTIDRUG RESISTANCE PROTEIN MDTA"/>
    <property type="match status" value="1"/>
</dbReference>
<evidence type="ECO:0000313" key="7">
    <source>
        <dbReference type="Proteomes" id="UP000030185"/>
    </source>
</evidence>
<dbReference type="GO" id="GO:0015562">
    <property type="term" value="F:efflux transmembrane transporter activity"/>
    <property type="evidence" value="ECO:0007669"/>
    <property type="project" value="TreeGrafter"/>
</dbReference>
<feature type="domain" description="YknX-like C-terminal permuted SH3-like" evidence="5">
    <location>
        <begin position="282"/>
        <end position="346"/>
    </location>
</feature>
<dbReference type="NCBIfam" id="TIGR01730">
    <property type="entry name" value="RND_mfp"/>
    <property type="match status" value="1"/>
</dbReference>
<evidence type="ECO:0000259" key="3">
    <source>
        <dbReference type="Pfam" id="PF25954"/>
    </source>
</evidence>